<feature type="domain" description="Polymerase/histidinol phosphatase N-terminal" evidence="1">
    <location>
        <begin position="6"/>
        <end position="78"/>
    </location>
</feature>
<accession>A0A100XXU3</accession>
<evidence type="ECO:0000313" key="2">
    <source>
        <dbReference type="EMBL" id="KUH33224.1"/>
    </source>
</evidence>
<keyword evidence="3" id="KW-1185">Reference proteome</keyword>
<proteinExistence type="predicted"/>
<dbReference type="InterPro" id="IPR050243">
    <property type="entry name" value="PHP_phosphatase"/>
</dbReference>
<dbReference type="SUPFAM" id="SSF89550">
    <property type="entry name" value="PHP domain-like"/>
    <property type="match status" value="1"/>
</dbReference>
<dbReference type="GO" id="GO:0008270">
    <property type="term" value="F:zinc ion binding"/>
    <property type="evidence" value="ECO:0007669"/>
    <property type="project" value="TreeGrafter"/>
</dbReference>
<reference evidence="2 3" key="1">
    <citation type="submission" date="2015-10" db="EMBL/GenBank/DDBJ databases">
        <title>Draft genome sequence of Thermococcus celericrescens strain DSM 17994.</title>
        <authorList>
            <person name="Hong S.-J."/>
            <person name="Park C.-E."/>
            <person name="Shin J.-H."/>
        </authorList>
    </citation>
    <scope>NUCLEOTIDE SEQUENCE [LARGE SCALE GENOMIC DNA]</scope>
    <source>
        <strain evidence="2 3">DSM 17994</strain>
    </source>
</reference>
<dbReference type="InterPro" id="IPR004013">
    <property type="entry name" value="PHP_dom"/>
</dbReference>
<dbReference type="PANTHER" id="PTHR36928">
    <property type="entry name" value="PHOSPHATASE YCDX-RELATED"/>
    <property type="match status" value="1"/>
</dbReference>
<dbReference type="OrthoDB" id="9968at2157"/>
<dbReference type="NCBIfam" id="NF006251">
    <property type="entry name" value="PRK08392.1"/>
    <property type="match status" value="1"/>
</dbReference>
<dbReference type="PANTHER" id="PTHR36928:SF1">
    <property type="entry name" value="PHOSPHATASE YCDX-RELATED"/>
    <property type="match status" value="1"/>
</dbReference>
<dbReference type="InterPro" id="IPR003141">
    <property type="entry name" value="Pol/His_phosphatase_N"/>
</dbReference>
<dbReference type="GO" id="GO:0005829">
    <property type="term" value="C:cytosol"/>
    <property type="evidence" value="ECO:0007669"/>
    <property type="project" value="TreeGrafter"/>
</dbReference>
<dbReference type="GO" id="GO:0042578">
    <property type="term" value="F:phosphoric ester hydrolase activity"/>
    <property type="evidence" value="ECO:0007669"/>
    <property type="project" value="TreeGrafter"/>
</dbReference>
<dbReference type="Pfam" id="PF02811">
    <property type="entry name" value="PHP"/>
    <property type="match status" value="1"/>
</dbReference>
<evidence type="ECO:0000259" key="1">
    <source>
        <dbReference type="SMART" id="SM00481"/>
    </source>
</evidence>
<dbReference type="AlphaFoldDB" id="A0A100XXU3"/>
<dbReference type="RefSeq" id="WP_058938919.1">
    <property type="nucleotide sequence ID" value="NZ_LLYW01000023.1"/>
</dbReference>
<gene>
    <name evidence="2" type="ORF">APY94_06830</name>
</gene>
<organism evidence="2 3">
    <name type="scientific">Thermococcus celericrescens</name>
    <dbReference type="NCBI Taxonomy" id="227598"/>
    <lineage>
        <taxon>Archaea</taxon>
        <taxon>Methanobacteriati</taxon>
        <taxon>Methanobacteriota</taxon>
        <taxon>Thermococci</taxon>
        <taxon>Thermococcales</taxon>
        <taxon>Thermococcaceae</taxon>
        <taxon>Thermococcus</taxon>
    </lineage>
</organism>
<evidence type="ECO:0000313" key="3">
    <source>
        <dbReference type="Proteomes" id="UP000053462"/>
    </source>
</evidence>
<dbReference type="EMBL" id="LLYW01000023">
    <property type="protein sequence ID" value="KUH33224.1"/>
    <property type="molecule type" value="Genomic_DNA"/>
</dbReference>
<sequence>MLKFLHDAHTHTAYSDGTGSIADSVAAAEARGLALLGITDHSHHFEPGTLGRYIREVRYWGEDAELTILAGVEGNITAGGVDVPGFMAEKLDYVIASVHEWLERPEEYVELVKLALEDDNVDIIGHFGASFPYIGFPSADELEEILDLAEARGKAFEISSRYRVPDIDFIRECIRRGIKLTFASDAHSPGEVGGVSWSERIFEKAGGAREDLLFGEFL</sequence>
<protein>
    <recommendedName>
        <fullName evidence="1">Polymerase/histidinol phosphatase N-terminal domain-containing protein</fullName>
    </recommendedName>
</protein>
<name>A0A100XXU3_9EURY</name>
<dbReference type="STRING" id="227598.APY94_06830"/>
<comment type="caution">
    <text evidence="2">The sequence shown here is derived from an EMBL/GenBank/DDBJ whole genome shotgun (WGS) entry which is preliminary data.</text>
</comment>
<dbReference type="SMART" id="SM00481">
    <property type="entry name" value="POLIIIAc"/>
    <property type="match status" value="1"/>
</dbReference>
<dbReference type="InterPro" id="IPR016195">
    <property type="entry name" value="Pol/histidinol_Pase-like"/>
</dbReference>
<dbReference type="Gene3D" id="3.20.20.140">
    <property type="entry name" value="Metal-dependent hydrolases"/>
    <property type="match status" value="1"/>
</dbReference>
<dbReference type="Proteomes" id="UP000053462">
    <property type="component" value="Unassembled WGS sequence"/>
</dbReference>